<reference evidence="4" key="1">
    <citation type="submission" date="2018-01" db="EMBL/GenBank/DDBJ databases">
        <authorList>
            <person name="Mao J.F."/>
        </authorList>
    </citation>
    <scope>NUCLEOTIDE SEQUENCE</scope>
    <source>
        <strain evidence="4">Huo1</strain>
        <tissue evidence="4">Leaf</tissue>
    </source>
</reference>
<keyword evidence="5" id="KW-1185">Reference proteome</keyword>
<proteinExistence type="predicted"/>
<organism evidence="4">
    <name type="scientific">Salvia splendens</name>
    <name type="common">Scarlet sage</name>
    <dbReference type="NCBI Taxonomy" id="180675"/>
    <lineage>
        <taxon>Eukaryota</taxon>
        <taxon>Viridiplantae</taxon>
        <taxon>Streptophyta</taxon>
        <taxon>Embryophyta</taxon>
        <taxon>Tracheophyta</taxon>
        <taxon>Spermatophyta</taxon>
        <taxon>Magnoliopsida</taxon>
        <taxon>eudicotyledons</taxon>
        <taxon>Gunneridae</taxon>
        <taxon>Pentapetalae</taxon>
        <taxon>asterids</taxon>
        <taxon>lamiids</taxon>
        <taxon>Lamiales</taxon>
        <taxon>Lamiaceae</taxon>
        <taxon>Nepetoideae</taxon>
        <taxon>Mentheae</taxon>
        <taxon>Salviinae</taxon>
        <taxon>Salvia</taxon>
        <taxon>Salvia subgen. Calosphace</taxon>
        <taxon>core Calosphace</taxon>
    </lineage>
</organism>
<evidence type="ECO:0000313" key="4">
    <source>
        <dbReference type="EMBL" id="KAG6426213.1"/>
    </source>
</evidence>
<keyword evidence="1" id="KW-0677">Repeat</keyword>
<gene>
    <name evidence="4" type="ORF">SASPL_110433</name>
</gene>
<dbReference type="PANTHER" id="PTHR47205:SF1">
    <property type="entry name" value="OS07G0599000 PROTEIN"/>
    <property type="match status" value="1"/>
</dbReference>
<evidence type="ECO:0000256" key="2">
    <source>
        <dbReference type="PROSITE-ProRule" id="PRU00708"/>
    </source>
</evidence>
<dbReference type="PROSITE" id="PS51375">
    <property type="entry name" value="PPR"/>
    <property type="match status" value="2"/>
</dbReference>
<reference evidence="4" key="2">
    <citation type="submission" date="2020-08" db="EMBL/GenBank/DDBJ databases">
        <title>Plant Genome Project.</title>
        <authorList>
            <person name="Zhang R.-G."/>
        </authorList>
    </citation>
    <scope>NUCLEOTIDE SEQUENCE</scope>
    <source>
        <strain evidence="4">Huo1</strain>
        <tissue evidence="4">Leaf</tissue>
    </source>
</reference>
<feature type="repeat" description="PPR" evidence="2">
    <location>
        <begin position="548"/>
        <end position="582"/>
    </location>
</feature>
<feature type="compositionally biased region" description="Polar residues" evidence="3">
    <location>
        <begin position="49"/>
        <end position="67"/>
    </location>
</feature>
<dbReference type="InterPro" id="IPR002885">
    <property type="entry name" value="PPR_rpt"/>
</dbReference>
<dbReference type="InterPro" id="IPR011990">
    <property type="entry name" value="TPR-like_helical_dom_sf"/>
</dbReference>
<dbReference type="PANTHER" id="PTHR47205">
    <property type="entry name" value="OS07G0599000 PROTEIN"/>
    <property type="match status" value="1"/>
</dbReference>
<accession>A0A8X8YAI1</accession>
<dbReference type="Pfam" id="PF13041">
    <property type="entry name" value="PPR_2"/>
    <property type="match status" value="1"/>
</dbReference>
<dbReference type="Proteomes" id="UP000298416">
    <property type="component" value="Unassembled WGS sequence"/>
</dbReference>
<dbReference type="Gene3D" id="1.25.40.10">
    <property type="entry name" value="Tetratricopeptide repeat domain"/>
    <property type="match status" value="2"/>
</dbReference>
<comment type="caution">
    <text evidence="4">The sequence shown here is derived from an EMBL/GenBank/DDBJ whole genome shotgun (WGS) entry which is preliminary data.</text>
</comment>
<dbReference type="AlphaFoldDB" id="A0A8X8YAI1"/>
<evidence type="ECO:0000256" key="1">
    <source>
        <dbReference type="ARBA" id="ARBA00022737"/>
    </source>
</evidence>
<dbReference type="EMBL" id="PNBA02000004">
    <property type="protein sequence ID" value="KAG6426213.1"/>
    <property type="molecule type" value="Genomic_DNA"/>
</dbReference>
<evidence type="ECO:0000256" key="3">
    <source>
        <dbReference type="SAM" id="MobiDB-lite"/>
    </source>
</evidence>
<sequence>MPPIRYLARSMPSMRRLNLRFVSTSTHLRQEAQLAGVEPPQAPLPPNPASGSPLYSENWRNATSSTSPGADAAAMLPSLGFLSLGAPGLVQSLATLDANGLMDQFAKWTTEQRWGDLKQLFELWIKSLDNSGKPNKPGVDLYNHYLRANLMMGASTGQLIDLVEKMNDYEIEPNTASFNLVLKAMQQADESLASEKLIERMLQRGPECKDSLPDDESYDLVITTLLSTNQINRALKYIDLALTSGYMLSINAFSRCVHSFINNGRLDTLVSLIERCKKMDQNKSLCPPWRTCNSIADVSVQLDNSDLTYYALEFMAKWIARGEIARPPVLLSVNEGLVLSALGTAGRTCNSRLVDGSWAVLKRSLRQKKVPSPESYIGKLYAHANLGNLQKAFSTLHEFEIAYKNSDREDVEELFSPFHSLNPLVIACSKKGFRTLDMWTTIWLILNVITKHLDRLELLAVYHQLENLGQSDPPYKSIAALNCIILGSANIWDIDRAYQTFAAIDATFGLTPDIHSYNALLCAFGKLGKRDEAVRVFEHFTVLGVKPNLTTYSLLVDAHLVVRDLKAALASVDDMINGGFEPSKEMLKKIRRRCVREMNYESDDKVESLAQQFKIRMGTEIRRNMLFELEYNMDSYILIYGRVEKHEFTEDAGD</sequence>
<evidence type="ECO:0000313" key="5">
    <source>
        <dbReference type="Proteomes" id="UP000298416"/>
    </source>
</evidence>
<dbReference type="InterPro" id="IPR044605">
    <property type="entry name" value="At1g26460-like"/>
</dbReference>
<feature type="repeat" description="PPR" evidence="2">
    <location>
        <begin position="513"/>
        <end position="547"/>
    </location>
</feature>
<evidence type="ECO:0008006" key="6">
    <source>
        <dbReference type="Google" id="ProtNLM"/>
    </source>
</evidence>
<name>A0A8X8YAI1_SALSN</name>
<feature type="region of interest" description="Disordered" evidence="3">
    <location>
        <begin position="31"/>
        <end position="67"/>
    </location>
</feature>
<protein>
    <recommendedName>
        <fullName evidence="6">Pentatricopeptide repeat domain-containing protein 1</fullName>
    </recommendedName>
</protein>
<dbReference type="NCBIfam" id="TIGR00756">
    <property type="entry name" value="PPR"/>
    <property type="match status" value="1"/>
</dbReference>